<protein>
    <submittedName>
        <fullName evidence="1">Uncharacterized protein</fullName>
    </submittedName>
</protein>
<organism evidence="1 2">
    <name type="scientific">Araneus ventricosus</name>
    <name type="common">Orbweaver spider</name>
    <name type="synonym">Epeira ventricosa</name>
    <dbReference type="NCBI Taxonomy" id="182803"/>
    <lineage>
        <taxon>Eukaryota</taxon>
        <taxon>Metazoa</taxon>
        <taxon>Ecdysozoa</taxon>
        <taxon>Arthropoda</taxon>
        <taxon>Chelicerata</taxon>
        <taxon>Arachnida</taxon>
        <taxon>Araneae</taxon>
        <taxon>Araneomorphae</taxon>
        <taxon>Entelegynae</taxon>
        <taxon>Araneoidea</taxon>
        <taxon>Araneidae</taxon>
        <taxon>Araneus</taxon>
    </lineage>
</organism>
<name>A0A4Y2HH41_ARAVE</name>
<evidence type="ECO:0000313" key="1">
    <source>
        <dbReference type="EMBL" id="GBM64589.1"/>
    </source>
</evidence>
<comment type="caution">
    <text evidence="1">The sequence shown here is derived from an EMBL/GenBank/DDBJ whole genome shotgun (WGS) entry which is preliminary data.</text>
</comment>
<evidence type="ECO:0000313" key="2">
    <source>
        <dbReference type="Proteomes" id="UP000499080"/>
    </source>
</evidence>
<dbReference type="EMBL" id="BGPR01001936">
    <property type="protein sequence ID" value="GBM64589.1"/>
    <property type="molecule type" value="Genomic_DNA"/>
</dbReference>
<gene>
    <name evidence="1" type="ORF">AVEN_56561_1</name>
</gene>
<keyword evidence="2" id="KW-1185">Reference proteome</keyword>
<dbReference type="Proteomes" id="UP000499080">
    <property type="component" value="Unassembled WGS sequence"/>
</dbReference>
<reference evidence="1 2" key="1">
    <citation type="journal article" date="2019" name="Sci. Rep.">
        <title>Orb-weaving spider Araneus ventricosus genome elucidates the spidroin gene catalogue.</title>
        <authorList>
            <person name="Kono N."/>
            <person name="Nakamura H."/>
            <person name="Ohtoshi R."/>
            <person name="Moran D.A.P."/>
            <person name="Shinohara A."/>
            <person name="Yoshida Y."/>
            <person name="Fujiwara M."/>
            <person name="Mori M."/>
            <person name="Tomita M."/>
            <person name="Arakawa K."/>
        </authorList>
    </citation>
    <scope>NUCLEOTIDE SEQUENCE [LARGE SCALE GENOMIC DNA]</scope>
</reference>
<dbReference type="AlphaFoldDB" id="A0A4Y2HH41"/>
<accession>A0A4Y2HH41</accession>
<sequence length="89" mass="10673">MFSLSWAQNKPRFPECFTTGRGIDWNHESLRLAWKSRLVSSTEMAAKEYQERVPCKRIYCFLLWYNIVDHRSALYEKRFASPCTGNEYR</sequence>
<proteinExistence type="predicted"/>